<evidence type="ECO:0008006" key="4">
    <source>
        <dbReference type="Google" id="ProtNLM"/>
    </source>
</evidence>
<organism evidence="2 3">
    <name type="scientific">Sphingomonas mucosissima</name>
    <dbReference type="NCBI Taxonomy" id="370959"/>
    <lineage>
        <taxon>Bacteria</taxon>
        <taxon>Pseudomonadati</taxon>
        <taxon>Pseudomonadota</taxon>
        <taxon>Alphaproteobacteria</taxon>
        <taxon>Sphingomonadales</taxon>
        <taxon>Sphingomonadaceae</taxon>
        <taxon>Sphingomonas</taxon>
    </lineage>
</organism>
<evidence type="ECO:0000313" key="3">
    <source>
        <dbReference type="Proteomes" id="UP000197783"/>
    </source>
</evidence>
<feature type="transmembrane region" description="Helical" evidence="1">
    <location>
        <begin position="25"/>
        <end position="43"/>
    </location>
</feature>
<keyword evidence="1" id="KW-0472">Membrane</keyword>
<proteinExistence type="predicted"/>
<gene>
    <name evidence="2" type="ORF">SPMU_27600</name>
</gene>
<evidence type="ECO:0000313" key="2">
    <source>
        <dbReference type="EMBL" id="OWK28499.1"/>
    </source>
</evidence>
<dbReference type="AlphaFoldDB" id="A0A245ZFJ2"/>
<accession>A0A245ZFJ2</accession>
<feature type="transmembrane region" description="Helical" evidence="1">
    <location>
        <begin position="106"/>
        <end position="126"/>
    </location>
</feature>
<evidence type="ECO:0000256" key="1">
    <source>
        <dbReference type="SAM" id="Phobius"/>
    </source>
</evidence>
<reference evidence="2 3" key="1">
    <citation type="submission" date="2017-03" db="EMBL/GenBank/DDBJ databases">
        <title>Genome sequence of Sphingomonas mucosissima DSM 17494.</title>
        <authorList>
            <person name="Poehlein A."/>
            <person name="Wuebbeler J.H."/>
            <person name="Steinbuechel A."/>
            <person name="Daniel R."/>
        </authorList>
    </citation>
    <scope>NUCLEOTIDE SEQUENCE [LARGE SCALE GENOMIC DNA]</scope>
    <source>
        <strain evidence="2 3">DSM 17494</strain>
    </source>
</reference>
<keyword evidence="3" id="KW-1185">Reference proteome</keyword>
<dbReference type="RefSeq" id="WP_088334462.1">
    <property type="nucleotide sequence ID" value="NZ_NBBJ01000005.1"/>
</dbReference>
<feature type="transmembrane region" description="Helical" evidence="1">
    <location>
        <begin position="158"/>
        <end position="177"/>
    </location>
</feature>
<dbReference type="EMBL" id="NBBJ01000005">
    <property type="protein sequence ID" value="OWK28499.1"/>
    <property type="molecule type" value="Genomic_DNA"/>
</dbReference>
<dbReference type="Pfam" id="PF05656">
    <property type="entry name" value="DUF805"/>
    <property type="match status" value="1"/>
</dbReference>
<dbReference type="InterPro" id="IPR008523">
    <property type="entry name" value="DUF805"/>
</dbReference>
<name>A0A245ZFJ2_9SPHN</name>
<dbReference type="Proteomes" id="UP000197783">
    <property type="component" value="Unassembled WGS sequence"/>
</dbReference>
<dbReference type="GO" id="GO:0016020">
    <property type="term" value="C:membrane"/>
    <property type="evidence" value="ECO:0007669"/>
    <property type="project" value="InterPro"/>
</dbReference>
<keyword evidence="1" id="KW-1133">Transmembrane helix</keyword>
<feature type="transmembrane region" description="Helical" evidence="1">
    <location>
        <begin position="79"/>
        <end position="100"/>
    </location>
</feature>
<keyword evidence="1" id="KW-0812">Transmembrane</keyword>
<feature type="transmembrane region" description="Helical" evidence="1">
    <location>
        <begin position="49"/>
        <end position="67"/>
    </location>
</feature>
<comment type="caution">
    <text evidence="2">The sequence shown here is derived from an EMBL/GenBank/DDBJ whole genome shotgun (WGS) entry which is preliminary data.</text>
</comment>
<dbReference type="OrthoDB" id="9812349at2"/>
<protein>
    <recommendedName>
        <fullName evidence="4">DUF805 domain-containing protein</fullName>
    </recommendedName>
</protein>
<sequence>MAASGDSHGTSGVFCTIGRVGPVRAAAVTLVAAIILKLVGVALDRGGLVAYILAGAAAGATIAKLFAEWSRRLHDTNMSAKWGVLLGLLAVVGVTLLTVSSTRADSPWLMTAAWIVIGVLLAAVLLRPGTRGDNRFGPPPTGALAVGGTASPAARRRAVIWALVATLGGALIGYTLIDISQGMRAAQDRTRLYVEGQGSR</sequence>